<dbReference type="EMBL" id="JAGKQM010000013">
    <property type="protein sequence ID" value="KAH0888874.1"/>
    <property type="molecule type" value="Genomic_DNA"/>
</dbReference>
<evidence type="ECO:0000313" key="1">
    <source>
        <dbReference type="EMBL" id="KAH0888874.1"/>
    </source>
</evidence>
<accession>A0ABQ8A8K6</accession>
<sequence length="176" mass="18566">MQVTLVPEVQAHLVFLEGGGFTVVIPPGHGFTLNVNAADIGAGGAGAAGAGGAGAAVAAGEAIAAITAGIEQHSTENTLSTTQILHMLMIDNTYEVLDIHLGAGAAPLVIRYRRGVAPHPHPELFPHLRVVSRRYHIEGQHRFLLHYLLEHQDDAGEMPPEPLIPLEPVVPIPFLA</sequence>
<dbReference type="Proteomes" id="UP000824890">
    <property type="component" value="Unassembled WGS sequence"/>
</dbReference>
<proteinExistence type="predicted"/>
<keyword evidence="2" id="KW-1185">Reference proteome</keyword>
<name>A0ABQ8A8K6_BRANA</name>
<gene>
    <name evidence="1" type="ORF">HID58_051303</name>
</gene>
<reference evidence="1 2" key="1">
    <citation type="submission" date="2021-05" db="EMBL/GenBank/DDBJ databases">
        <title>Genome Assembly of Synthetic Allotetraploid Brassica napus Reveals Homoeologous Exchanges between Subgenomes.</title>
        <authorList>
            <person name="Davis J.T."/>
        </authorList>
    </citation>
    <scope>NUCLEOTIDE SEQUENCE [LARGE SCALE GENOMIC DNA]</scope>
    <source>
        <strain evidence="2">cv. Da-Ae</strain>
        <tissue evidence="1">Seedling</tissue>
    </source>
</reference>
<organism evidence="1 2">
    <name type="scientific">Brassica napus</name>
    <name type="common">Rape</name>
    <dbReference type="NCBI Taxonomy" id="3708"/>
    <lineage>
        <taxon>Eukaryota</taxon>
        <taxon>Viridiplantae</taxon>
        <taxon>Streptophyta</taxon>
        <taxon>Embryophyta</taxon>
        <taxon>Tracheophyta</taxon>
        <taxon>Spermatophyta</taxon>
        <taxon>Magnoliopsida</taxon>
        <taxon>eudicotyledons</taxon>
        <taxon>Gunneridae</taxon>
        <taxon>Pentapetalae</taxon>
        <taxon>rosids</taxon>
        <taxon>malvids</taxon>
        <taxon>Brassicales</taxon>
        <taxon>Brassicaceae</taxon>
        <taxon>Brassiceae</taxon>
        <taxon>Brassica</taxon>
    </lineage>
</organism>
<evidence type="ECO:0000313" key="2">
    <source>
        <dbReference type="Proteomes" id="UP000824890"/>
    </source>
</evidence>
<comment type="caution">
    <text evidence="1">The sequence shown here is derived from an EMBL/GenBank/DDBJ whole genome shotgun (WGS) entry which is preliminary data.</text>
</comment>
<protein>
    <submittedName>
        <fullName evidence="1">Uncharacterized protein</fullName>
    </submittedName>
</protein>